<dbReference type="Proteomes" id="UP000533476">
    <property type="component" value="Unassembled WGS sequence"/>
</dbReference>
<comment type="similarity">
    <text evidence="1">Belongs to the PemK/MazF family.</text>
</comment>
<dbReference type="InterPro" id="IPR003477">
    <property type="entry name" value="PemK-like"/>
</dbReference>
<protein>
    <submittedName>
        <fullName evidence="3">Type II toxin-antitoxin system PemK/MazF family toxin</fullName>
    </submittedName>
</protein>
<dbReference type="InterPro" id="IPR011067">
    <property type="entry name" value="Plasmid_toxin/cell-grow_inhib"/>
</dbReference>
<accession>A0A7Y0Q2J1</accession>
<keyword evidence="2" id="KW-1277">Toxin-antitoxin system</keyword>
<evidence type="ECO:0000313" key="3">
    <source>
        <dbReference type="EMBL" id="NMP22562.1"/>
    </source>
</evidence>
<dbReference type="EMBL" id="JABBVZ010000025">
    <property type="protein sequence ID" value="NMP22562.1"/>
    <property type="molecule type" value="Genomic_DNA"/>
</dbReference>
<dbReference type="Pfam" id="PF02452">
    <property type="entry name" value="PemK_toxin"/>
    <property type="match status" value="1"/>
</dbReference>
<dbReference type="AlphaFoldDB" id="A0A7Y0Q2J1"/>
<evidence type="ECO:0000313" key="4">
    <source>
        <dbReference type="Proteomes" id="UP000533476"/>
    </source>
</evidence>
<organism evidence="3 4">
    <name type="scientific">Sulfobacillus harzensis</name>
    <dbReference type="NCBI Taxonomy" id="2729629"/>
    <lineage>
        <taxon>Bacteria</taxon>
        <taxon>Bacillati</taxon>
        <taxon>Bacillota</taxon>
        <taxon>Clostridia</taxon>
        <taxon>Eubacteriales</taxon>
        <taxon>Clostridiales Family XVII. Incertae Sedis</taxon>
        <taxon>Sulfobacillus</taxon>
    </lineage>
</organism>
<dbReference type="Gene3D" id="2.30.30.110">
    <property type="match status" value="1"/>
</dbReference>
<proteinExistence type="inferred from homology"/>
<reference evidence="3 4" key="1">
    <citation type="submission" date="2020-04" db="EMBL/GenBank/DDBJ databases">
        <authorList>
            <person name="Zhang R."/>
            <person name="Schippers A."/>
        </authorList>
    </citation>
    <scope>NUCLEOTIDE SEQUENCE [LARGE SCALE GENOMIC DNA]</scope>
    <source>
        <strain evidence="3 4">DSM 109850</strain>
    </source>
</reference>
<gene>
    <name evidence="3" type="ORF">HIJ39_09380</name>
</gene>
<dbReference type="RefSeq" id="WP_169098990.1">
    <property type="nucleotide sequence ID" value="NZ_JABBVZ010000025.1"/>
</dbReference>
<evidence type="ECO:0000256" key="1">
    <source>
        <dbReference type="ARBA" id="ARBA00007521"/>
    </source>
</evidence>
<comment type="caution">
    <text evidence="3">The sequence shown here is derived from an EMBL/GenBank/DDBJ whole genome shotgun (WGS) entry which is preliminary data.</text>
</comment>
<keyword evidence="4" id="KW-1185">Reference proteome</keyword>
<dbReference type="SUPFAM" id="SSF50118">
    <property type="entry name" value="Cell growth inhibitor/plasmid maintenance toxic component"/>
    <property type="match status" value="1"/>
</dbReference>
<dbReference type="GO" id="GO:0003677">
    <property type="term" value="F:DNA binding"/>
    <property type="evidence" value="ECO:0007669"/>
    <property type="project" value="InterPro"/>
</dbReference>
<name>A0A7Y0Q2J1_9FIRM</name>
<evidence type="ECO:0000256" key="2">
    <source>
        <dbReference type="ARBA" id="ARBA00022649"/>
    </source>
</evidence>
<sequence>MPIMTVYDSGSVVLISFPFTSLDASKKRPAVVVSRRSYQEATHDIVLAAVTSQVHDGPGDMALRHWSEAGLLKPSLLRTGKLVTVHESLILRALGRLTPDDWNSAKEQLGAVLAN</sequence>